<comment type="caution">
    <text evidence="3">The sequence shown here is derived from an EMBL/GenBank/DDBJ whole genome shotgun (WGS) entry which is preliminary data.</text>
</comment>
<organism evidence="3 4">
    <name type="scientific">Collybia nuda</name>
    <dbReference type="NCBI Taxonomy" id="64659"/>
    <lineage>
        <taxon>Eukaryota</taxon>
        <taxon>Fungi</taxon>
        <taxon>Dikarya</taxon>
        <taxon>Basidiomycota</taxon>
        <taxon>Agaricomycotina</taxon>
        <taxon>Agaricomycetes</taxon>
        <taxon>Agaricomycetidae</taxon>
        <taxon>Agaricales</taxon>
        <taxon>Tricholomatineae</taxon>
        <taxon>Clitocybaceae</taxon>
        <taxon>Collybia</taxon>
    </lineage>
</organism>
<reference evidence="3" key="1">
    <citation type="submission" date="2020-11" db="EMBL/GenBank/DDBJ databases">
        <authorList>
            <consortium name="DOE Joint Genome Institute"/>
            <person name="Ahrendt S."/>
            <person name="Riley R."/>
            <person name="Andreopoulos W."/>
            <person name="Labutti K."/>
            <person name="Pangilinan J."/>
            <person name="Ruiz-Duenas F.J."/>
            <person name="Barrasa J.M."/>
            <person name="Sanchez-Garcia M."/>
            <person name="Camarero S."/>
            <person name="Miyauchi S."/>
            <person name="Serrano A."/>
            <person name="Linde D."/>
            <person name="Babiker R."/>
            <person name="Drula E."/>
            <person name="Ayuso-Fernandez I."/>
            <person name="Pacheco R."/>
            <person name="Padilla G."/>
            <person name="Ferreira P."/>
            <person name="Barriuso J."/>
            <person name="Kellner H."/>
            <person name="Castanera R."/>
            <person name="Alfaro M."/>
            <person name="Ramirez L."/>
            <person name="Pisabarro A.G."/>
            <person name="Kuo A."/>
            <person name="Tritt A."/>
            <person name="Lipzen A."/>
            <person name="He G."/>
            <person name="Yan M."/>
            <person name="Ng V."/>
            <person name="Cullen D."/>
            <person name="Martin F."/>
            <person name="Rosso M.-N."/>
            <person name="Henrissat B."/>
            <person name="Hibbett D."/>
            <person name="Martinez A.T."/>
            <person name="Grigoriev I.V."/>
        </authorList>
    </citation>
    <scope>NUCLEOTIDE SEQUENCE</scope>
    <source>
        <strain evidence="3">CBS 247.69</strain>
    </source>
</reference>
<dbReference type="Proteomes" id="UP000807353">
    <property type="component" value="Unassembled WGS sequence"/>
</dbReference>
<name>A0A9P5YB93_9AGAR</name>
<accession>A0A9P5YB93</accession>
<dbReference type="GO" id="GO:0030466">
    <property type="term" value="P:silent mating-type cassette heterochromatin formation"/>
    <property type="evidence" value="ECO:0007669"/>
    <property type="project" value="TreeGrafter"/>
</dbReference>
<feature type="compositionally biased region" description="Polar residues" evidence="1">
    <location>
        <begin position="626"/>
        <end position="644"/>
    </location>
</feature>
<dbReference type="GO" id="GO:0070824">
    <property type="term" value="C:SHREC complex"/>
    <property type="evidence" value="ECO:0007669"/>
    <property type="project" value="InterPro"/>
</dbReference>
<evidence type="ECO:0000313" key="3">
    <source>
        <dbReference type="EMBL" id="KAF9466099.1"/>
    </source>
</evidence>
<dbReference type="GO" id="GO:0031934">
    <property type="term" value="C:mating-type region heterochromatin"/>
    <property type="evidence" value="ECO:0007669"/>
    <property type="project" value="TreeGrafter"/>
</dbReference>
<dbReference type="Pfam" id="PF16761">
    <property type="entry name" value="Clr2_transil"/>
    <property type="match status" value="1"/>
</dbReference>
<feature type="domain" description="Cryptic loci regulator 2 N-terminal" evidence="2">
    <location>
        <begin position="82"/>
        <end position="147"/>
    </location>
</feature>
<protein>
    <recommendedName>
        <fullName evidence="2">Cryptic loci regulator 2 N-terminal domain-containing protein</fullName>
    </recommendedName>
</protein>
<dbReference type="InterPro" id="IPR031915">
    <property type="entry name" value="Clr2_N"/>
</dbReference>
<gene>
    <name evidence="3" type="ORF">BDZ94DRAFT_1158717</name>
</gene>
<evidence type="ECO:0000313" key="4">
    <source>
        <dbReference type="Proteomes" id="UP000807353"/>
    </source>
</evidence>
<sequence length="815" mass="90527">MSARRISDKPVSVPENATFLEFERSDGDRRTWPTNTTPIVDSEGHVNFMQPVDLESSSAIRWRIGAGQGAAVALERPAGPNYVLKDWPEGYRLFDHHKGPEANPRHDLYMFGSSNRRFRSINEFLPHAIWLLKDPTMNPSNCQCKYCSKKTQKEVTASLPGILRSTTGSQSPTPSRPRARDRPKTMRETAMKNNERHHRDPRVYAAVQRIPKPVISKSTHVSNRQAMLVERNSDLRAVHSRTEMRLKRWFRTGELLWCSLDPPIVGSNSAINFWPGLVEETRLKTKPIPLNTTVTTGGTLTYENEDNRDKTMEHTDPSVTWRVEQSTVYKMQLLGVSHSILLNDTQVLPYQAHVPPSQLIDELRRFPVENLNFNRESLAKYNPCPPGRVASFADGVAPYALAVQMASAISGYWCPTDEWAFNYTAPPKISPQIPINDGLSTLQAALEAASRHNSQPSSSVPLPAAQSYRNISGPDAGMSPEELQKLADRVIGKQVAGASLQALYSQIRFQGLWWGAERIWIDDFVRIKVPRRSLAPKGAENIYPPSGPGKEALEAFVAQGLDPSEIGAGSRGVFMRLDGLFIVDAVQPGGHTKKECRASGMLYELADEDWEDPQILEKPELAPKGSASQPVSPKGIQPQQSSSNVHLVPGTLTQITQKPVASMPVTQLSKPSISHYHLPAAPIGYRFRQILPDDHEAVFSLGLISGRYYPRILSHPLLSPTLHNAMANPQDPGGLAENDHLWALEGLSGGFRNSIDPTQHKISRIKMIEDADKIAISDLETHKSELMEAAAKEDSDSEMQMDDLAYPDSMDVDVV</sequence>
<feature type="region of interest" description="Disordered" evidence="1">
    <location>
        <begin position="160"/>
        <end position="185"/>
    </location>
</feature>
<feature type="region of interest" description="Disordered" evidence="1">
    <location>
        <begin position="790"/>
        <end position="815"/>
    </location>
</feature>
<evidence type="ECO:0000256" key="1">
    <source>
        <dbReference type="SAM" id="MobiDB-lite"/>
    </source>
</evidence>
<feature type="compositionally biased region" description="Polar residues" evidence="1">
    <location>
        <begin position="164"/>
        <end position="173"/>
    </location>
</feature>
<proteinExistence type="predicted"/>
<keyword evidence="4" id="KW-1185">Reference proteome</keyword>
<dbReference type="PANTHER" id="PTHR38046">
    <property type="entry name" value="CRYPTIC LOCI REGULATOR 2"/>
    <property type="match status" value="1"/>
</dbReference>
<dbReference type="OrthoDB" id="2421327at2759"/>
<dbReference type="GO" id="GO:0033553">
    <property type="term" value="C:rDNA heterochromatin"/>
    <property type="evidence" value="ECO:0007669"/>
    <property type="project" value="TreeGrafter"/>
</dbReference>
<dbReference type="EMBL" id="MU150243">
    <property type="protein sequence ID" value="KAF9466099.1"/>
    <property type="molecule type" value="Genomic_DNA"/>
</dbReference>
<feature type="region of interest" description="Disordered" evidence="1">
    <location>
        <begin position="622"/>
        <end position="644"/>
    </location>
</feature>
<dbReference type="InterPro" id="IPR038986">
    <property type="entry name" value="Clr2"/>
</dbReference>
<dbReference type="AlphaFoldDB" id="A0A9P5YB93"/>
<evidence type="ECO:0000259" key="2">
    <source>
        <dbReference type="Pfam" id="PF16761"/>
    </source>
</evidence>
<dbReference type="PANTHER" id="PTHR38046:SF1">
    <property type="entry name" value="CRYPTIC LOCI REGULATOR 2"/>
    <property type="match status" value="1"/>
</dbReference>